<feature type="transmembrane region" description="Helical" evidence="1">
    <location>
        <begin position="26"/>
        <end position="50"/>
    </location>
</feature>
<dbReference type="AlphaFoldDB" id="H2Y027"/>
<reference evidence="2" key="2">
    <citation type="journal article" date="2008" name="Genome Biol.">
        <title>Improved genome assembly and evidence-based global gene model set for the chordate Ciona intestinalis: new insight into intron and operon populations.</title>
        <authorList>
            <person name="Satou Y."/>
            <person name="Mineta K."/>
            <person name="Ogasawara M."/>
            <person name="Sasakura Y."/>
            <person name="Shoguchi E."/>
            <person name="Ueno K."/>
            <person name="Yamada L."/>
            <person name="Matsumoto J."/>
            <person name="Wasserscheid J."/>
            <person name="Dewar K."/>
            <person name="Wiley G.B."/>
            <person name="Macmil S.L."/>
            <person name="Roe B.A."/>
            <person name="Zeller R.W."/>
            <person name="Hastings K.E."/>
            <person name="Lemaire P."/>
            <person name="Lindquist E."/>
            <person name="Endo T."/>
            <person name="Hotta K."/>
            <person name="Inaba K."/>
        </authorList>
    </citation>
    <scope>NUCLEOTIDE SEQUENCE [LARGE SCALE GENOMIC DNA]</scope>
    <source>
        <strain evidence="2">wild type</strain>
    </source>
</reference>
<proteinExistence type="predicted"/>
<accession>H2Y027</accession>
<protein>
    <submittedName>
        <fullName evidence="2">Uncharacterized protein</fullName>
    </submittedName>
</protein>
<dbReference type="Proteomes" id="UP000008144">
    <property type="component" value="Chromosome 9"/>
</dbReference>
<dbReference type="EMBL" id="EAAA01002801">
    <property type="status" value="NOT_ANNOTATED_CDS"/>
    <property type="molecule type" value="Genomic_DNA"/>
</dbReference>
<reference evidence="3" key="1">
    <citation type="journal article" date="2002" name="Science">
        <title>The draft genome of Ciona intestinalis: insights into chordate and vertebrate origins.</title>
        <authorList>
            <person name="Dehal P."/>
            <person name="Satou Y."/>
            <person name="Campbell R.K."/>
            <person name="Chapman J."/>
            <person name="Degnan B."/>
            <person name="De Tomaso A."/>
            <person name="Davidson B."/>
            <person name="Di Gregorio A."/>
            <person name="Gelpke M."/>
            <person name="Goodstein D.M."/>
            <person name="Harafuji N."/>
            <person name="Hastings K.E."/>
            <person name="Ho I."/>
            <person name="Hotta K."/>
            <person name="Huang W."/>
            <person name="Kawashima T."/>
            <person name="Lemaire P."/>
            <person name="Martinez D."/>
            <person name="Meinertzhagen I.A."/>
            <person name="Necula S."/>
            <person name="Nonaka M."/>
            <person name="Putnam N."/>
            <person name="Rash S."/>
            <person name="Saiga H."/>
            <person name="Satake M."/>
            <person name="Terry A."/>
            <person name="Yamada L."/>
            <person name="Wang H.G."/>
            <person name="Awazu S."/>
            <person name="Azumi K."/>
            <person name="Boore J."/>
            <person name="Branno M."/>
            <person name="Chin-Bow S."/>
            <person name="DeSantis R."/>
            <person name="Doyle S."/>
            <person name="Francino P."/>
            <person name="Keys D.N."/>
            <person name="Haga S."/>
            <person name="Hayashi H."/>
            <person name="Hino K."/>
            <person name="Imai K.S."/>
            <person name="Inaba K."/>
            <person name="Kano S."/>
            <person name="Kobayashi K."/>
            <person name="Kobayashi M."/>
            <person name="Lee B.I."/>
            <person name="Makabe K.W."/>
            <person name="Manohar C."/>
            <person name="Matassi G."/>
            <person name="Medina M."/>
            <person name="Mochizuki Y."/>
            <person name="Mount S."/>
            <person name="Morishita T."/>
            <person name="Miura S."/>
            <person name="Nakayama A."/>
            <person name="Nishizaka S."/>
            <person name="Nomoto H."/>
            <person name="Ohta F."/>
            <person name="Oishi K."/>
            <person name="Rigoutsos I."/>
            <person name="Sano M."/>
            <person name="Sasaki A."/>
            <person name="Sasakura Y."/>
            <person name="Shoguchi E."/>
            <person name="Shin-i T."/>
            <person name="Spagnuolo A."/>
            <person name="Stainier D."/>
            <person name="Suzuki M.M."/>
            <person name="Tassy O."/>
            <person name="Takatori N."/>
            <person name="Tokuoka M."/>
            <person name="Yagi K."/>
            <person name="Yoshizaki F."/>
            <person name="Wada S."/>
            <person name="Zhang C."/>
            <person name="Hyatt P.D."/>
            <person name="Larimer F."/>
            <person name="Detter C."/>
            <person name="Doggett N."/>
            <person name="Glavina T."/>
            <person name="Hawkins T."/>
            <person name="Richardson P."/>
            <person name="Lucas S."/>
            <person name="Kohara Y."/>
            <person name="Levine M."/>
            <person name="Satoh N."/>
            <person name="Rokhsar D.S."/>
        </authorList>
    </citation>
    <scope>NUCLEOTIDE SEQUENCE [LARGE SCALE GENOMIC DNA]</scope>
</reference>
<organism evidence="2 3">
    <name type="scientific">Ciona intestinalis</name>
    <name type="common">Transparent sea squirt</name>
    <name type="synonym">Ascidia intestinalis</name>
    <dbReference type="NCBI Taxonomy" id="7719"/>
    <lineage>
        <taxon>Eukaryota</taxon>
        <taxon>Metazoa</taxon>
        <taxon>Chordata</taxon>
        <taxon>Tunicata</taxon>
        <taxon>Ascidiacea</taxon>
        <taxon>Phlebobranchia</taxon>
        <taxon>Cionidae</taxon>
        <taxon>Ciona</taxon>
    </lineage>
</organism>
<evidence type="ECO:0000313" key="3">
    <source>
        <dbReference type="Proteomes" id="UP000008144"/>
    </source>
</evidence>
<keyword evidence="1" id="KW-1133">Transmembrane helix</keyword>
<dbReference type="Ensembl" id="ENSCINT00000035712.1">
    <property type="protein sequence ID" value="ENSCINP00000035261.1"/>
    <property type="gene ID" value="ENSCING00000024366.1"/>
</dbReference>
<name>H2Y027_CIOIN</name>
<evidence type="ECO:0000313" key="2">
    <source>
        <dbReference type="Ensembl" id="ENSCINP00000035261.1"/>
    </source>
</evidence>
<dbReference type="HOGENOM" id="CLU_2830473_0_0_1"/>
<evidence type="ECO:0000256" key="1">
    <source>
        <dbReference type="SAM" id="Phobius"/>
    </source>
</evidence>
<sequence>MSCRITDKTMLQKIYRFLRNNHFMQCVLYFLTLFITMFVFVFCLIIYKFLESYDVSVLFHVHHKCC</sequence>
<keyword evidence="3" id="KW-1185">Reference proteome</keyword>
<keyword evidence="1" id="KW-0812">Transmembrane</keyword>
<dbReference type="InParanoid" id="H2Y027"/>
<reference evidence="2" key="4">
    <citation type="submission" date="2025-09" db="UniProtKB">
        <authorList>
            <consortium name="Ensembl"/>
        </authorList>
    </citation>
    <scope>IDENTIFICATION</scope>
</reference>
<keyword evidence="1" id="KW-0472">Membrane</keyword>
<reference evidence="2" key="3">
    <citation type="submission" date="2025-08" db="UniProtKB">
        <authorList>
            <consortium name="Ensembl"/>
        </authorList>
    </citation>
    <scope>IDENTIFICATION</scope>
</reference>